<dbReference type="Proteomes" id="UP000050509">
    <property type="component" value="Unassembled WGS sequence"/>
</dbReference>
<reference evidence="1 2" key="1">
    <citation type="submission" date="2015-09" db="EMBL/GenBank/DDBJ databases">
        <title>Draft genome sequence of Kouleothrix aurantiaca JCM 19913.</title>
        <authorList>
            <person name="Hemp J."/>
        </authorList>
    </citation>
    <scope>NUCLEOTIDE SEQUENCE [LARGE SCALE GENOMIC DNA]</scope>
    <source>
        <strain evidence="1 2">COM-B</strain>
    </source>
</reference>
<protein>
    <submittedName>
        <fullName evidence="1">Uncharacterized protein</fullName>
    </submittedName>
</protein>
<proteinExistence type="predicted"/>
<gene>
    <name evidence="1" type="ORF">SE17_00825</name>
</gene>
<evidence type="ECO:0000313" key="2">
    <source>
        <dbReference type="Proteomes" id="UP000050509"/>
    </source>
</evidence>
<keyword evidence="2" id="KW-1185">Reference proteome</keyword>
<evidence type="ECO:0000313" key="1">
    <source>
        <dbReference type="EMBL" id="KPV54913.1"/>
    </source>
</evidence>
<comment type="caution">
    <text evidence="1">The sequence shown here is derived from an EMBL/GenBank/DDBJ whole genome shotgun (WGS) entry which is preliminary data.</text>
</comment>
<sequence>MWDDWQRRGLLRRASRDHDGCGECAGCREADGRAERSPEQLLWFVHEQLLRLSGLVTEAP</sequence>
<dbReference type="EMBL" id="LJCR01000007">
    <property type="protein sequence ID" value="KPV54913.1"/>
    <property type="molecule type" value="Genomic_DNA"/>
</dbReference>
<organism evidence="1 2">
    <name type="scientific">Kouleothrix aurantiaca</name>
    <dbReference type="NCBI Taxonomy" id="186479"/>
    <lineage>
        <taxon>Bacteria</taxon>
        <taxon>Bacillati</taxon>
        <taxon>Chloroflexota</taxon>
        <taxon>Chloroflexia</taxon>
        <taxon>Chloroflexales</taxon>
        <taxon>Roseiflexineae</taxon>
        <taxon>Roseiflexaceae</taxon>
        <taxon>Kouleothrix</taxon>
    </lineage>
</organism>
<dbReference type="AlphaFoldDB" id="A0A0P9D7D4"/>
<accession>A0A0P9D7D4</accession>
<name>A0A0P9D7D4_9CHLR</name>